<sequence length="543" mass="57001">MSAVWTSTAGVAIPDLVPERLRRAWVRQGLCPGTDIHRSFTGHVNAHPDRQAVIDDAGAVTYAELDHAVSATAAGLLAAGLGRRDVIGIRMVNSRHAVAAELAVAAIGAVSMPFPAGRGSRDARSLLRRAKATGLLVDQGTGGDLGALPCLRAILAPEEFATAAAAARPTPEVVSGDPARILVSSGSEAEPKMVAYSHEAFLGGRANYVRALHGDDTPMRNLVLVPLSSSFGSCGIPVTVAALGATLIVQRQFDPGAALRAIDEHRPTHVFGVPTMLSRLAGRHPPHRPRGLRALVSSGAPMPPSTERRIRARFRTPVILVYGSTDGVNCHNAVDGRPDPAVARITIADEAGRPLPRGETGEIHALGPMTPLSYVADHELNARYRTPGGGVRTGDRGFLDEQGALHVTGRARQVVLRGGRTISPAEVELCLSGHPALAEVSCVGIPDPDLGERLCACIVPHADHPEPDLAELADYLRTHHDFEPVKLPERLIVLPSLPLGPTGKVCRTTLARLATGGAGADLQLQARATTAPRPGWPAAGLSR</sequence>
<evidence type="ECO:0000259" key="2">
    <source>
        <dbReference type="Pfam" id="PF13193"/>
    </source>
</evidence>
<dbReference type="InterPro" id="IPR000873">
    <property type="entry name" value="AMP-dep_synth/lig_dom"/>
</dbReference>
<dbReference type="GO" id="GO:0016874">
    <property type="term" value="F:ligase activity"/>
    <property type="evidence" value="ECO:0007669"/>
    <property type="project" value="UniProtKB-KW"/>
</dbReference>
<feature type="domain" description="AMP-dependent synthetase/ligase" evidence="1">
    <location>
        <begin position="43"/>
        <end position="372"/>
    </location>
</feature>
<dbReference type="PANTHER" id="PTHR43767">
    <property type="entry name" value="LONG-CHAIN-FATTY-ACID--COA LIGASE"/>
    <property type="match status" value="1"/>
</dbReference>
<organism evidence="3 4">
    <name type="scientific">Amycolatopsis bullii</name>
    <dbReference type="NCBI Taxonomy" id="941987"/>
    <lineage>
        <taxon>Bacteria</taxon>
        <taxon>Bacillati</taxon>
        <taxon>Actinomycetota</taxon>
        <taxon>Actinomycetes</taxon>
        <taxon>Pseudonocardiales</taxon>
        <taxon>Pseudonocardiaceae</taxon>
        <taxon>Amycolatopsis</taxon>
    </lineage>
</organism>
<protein>
    <submittedName>
        <fullName evidence="3">2,3-dihydroxybenzoate-AMP ligase</fullName>
    </submittedName>
</protein>
<accession>A0ABQ3K0A3</accession>
<dbReference type="Pfam" id="PF00501">
    <property type="entry name" value="AMP-binding"/>
    <property type="match status" value="1"/>
</dbReference>
<dbReference type="Gene3D" id="3.40.50.12780">
    <property type="entry name" value="N-terminal domain of ligase-like"/>
    <property type="match status" value="1"/>
</dbReference>
<keyword evidence="4" id="KW-1185">Reference proteome</keyword>
<dbReference type="InterPro" id="IPR045851">
    <property type="entry name" value="AMP-bd_C_sf"/>
</dbReference>
<evidence type="ECO:0000313" key="3">
    <source>
        <dbReference type="EMBL" id="GHF94251.1"/>
    </source>
</evidence>
<dbReference type="InterPro" id="IPR042099">
    <property type="entry name" value="ANL_N_sf"/>
</dbReference>
<dbReference type="Pfam" id="PF13193">
    <property type="entry name" value="AMP-binding_C"/>
    <property type="match status" value="1"/>
</dbReference>
<reference evidence="4" key="1">
    <citation type="journal article" date="2019" name="Int. J. Syst. Evol. Microbiol.">
        <title>The Global Catalogue of Microorganisms (GCM) 10K type strain sequencing project: providing services to taxonomists for standard genome sequencing and annotation.</title>
        <authorList>
            <consortium name="The Broad Institute Genomics Platform"/>
            <consortium name="The Broad Institute Genome Sequencing Center for Infectious Disease"/>
            <person name="Wu L."/>
            <person name="Ma J."/>
        </authorList>
    </citation>
    <scope>NUCLEOTIDE SEQUENCE [LARGE SCALE GENOMIC DNA]</scope>
    <source>
        <strain evidence="4">CGMCC 4.7680</strain>
    </source>
</reference>
<evidence type="ECO:0000313" key="4">
    <source>
        <dbReference type="Proteomes" id="UP000649955"/>
    </source>
</evidence>
<dbReference type="InterPro" id="IPR050237">
    <property type="entry name" value="ATP-dep_AMP-bd_enzyme"/>
</dbReference>
<dbReference type="Proteomes" id="UP000649955">
    <property type="component" value="Unassembled WGS sequence"/>
</dbReference>
<proteinExistence type="predicted"/>
<dbReference type="RefSeq" id="WP_229902436.1">
    <property type="nucleotide sequence ID" value="NZ_BNAW01000002.1"/>
</dbReference>
<name>A0ABQ3K0A3_9PSEU</name>
<dbReference type="CDD" id="cd04433">
    <property type="entry name" value="AFD_class_I"/>
    <property type="match status" value="1"/>
</dbReference>
<feature type="domain" description="AMP-binding enzyme C-terminal" evidence="2">
    <location>
        <begin position="426"/>
        <end position="504"/>
    </location>
</feature>
<evidence type="ECO:0000259" key="1">
    <source>
        <dbReference type="Pfam" id="PF00501"/>
    </source>
</evidence>
<gene>
    <name evidence="3" type="ORF">GCM10017567_05900</name>
</gene>
<dbReference type="InterPro" id="IPR025110">
    <property type="entry name" value="AMP-bd_C"/>
</dbReference>
<comment type="caution">
    <text evidence="3">The sequence shown here is derived from an EMBL/GenBank/DDBJ whole genome shotgun (WGS) entry which is preliminary data.</text>
</comment>
<dbReference type="Gene3D" id="3.30.300.30">
    <property type="match status" value="1"/>
</dbReference>
<dbReference type="PANTHER" id="PTHR43767:SF1">
    <property type="entry name" value="NONRIBOSOMAL PEPTIDE SYNTHASE PES1 (EUROFUNG)-RELATED"/>
    <property type="match status" value="1"/>
</dbReference>
<dbReference type="EMBL" id="BNAW01000002">
    <property type="protein sequence ID" value="GHF94251.1"/>
    <property type="molecule type" value="Genomic_DNA"/>
</dbReference>
<dbReference type="SUPFAM" id="SSF56801">
    <property type="entry name" value="Acetyl-CoA synthetase-like"/>
    <property type="match status" value="1"/>
</dbReference>
<keyword evidence="3" id="KW-0436">Ligase</keyword>